<reference evidence="2 3" key="1">
    <citation type="submission" date="2019-08" db="EMBL/GenBank/DDBJ databases">
        <title>In-depth cultivation of the pig gut microbiome towards novel bacterial diversity and tailored functional studies.</title>
        <authorList>
            <person name="Wylensek D."/>
            <person name="Hitch T.C.A."/>
            <person name="Clavel T."/>
        </authorList>
    </citation>
    <scope>NUCLEOTIDE SEQUENCE [LARGE SCALE GENOMIC DNA]</scope>
    <source>
        <strain evidence="2 3">WCA3-601-WT-6H</strain>
    </source>
</reference>
<keyword evidence="3" id="KW-1185">Reference proteome</keyword>
<evidence type="ECO:0000259" key="1">
    <source>
        <dbReference type="Pfam" id="PF00144"/>
    </source>
</evidence>
<evidence type="ECO:0000313" key="2">
    <source>
        <dbReference type="EMBL" id="MST58843.1"/>
    </source>
</evidence>
<dbReference type="Gene3D" id="3.40.710.10">
    <property type="entry name" value="DD-peptidase/beta-lactamase superfamily"/>
    <property type="match status" value="1"/>
</dbReference>
<organism evidence="2 3">
    <name type="scientific">Waltera intestinalis</name>
    <dbReference type="NCBI Taxonomy" id="2606635"/>
    <lineage>
        <taxon>Bacteria</taxon>
        <taxon>Bacillati</taxon>
        <taxon>Bacillota</taxon>
        <taxon>Clostridia</taxon>
        <taxon>Lachnospirales</taxon>
        <taxon>Lachnospiraceae</taxon>
        <taxon>Waltera</taxon>
    </lineage>
</organism>
<feature type="domain" description="Beta-lactamase-related" evidence="1">
    <location>
        <begin position="21"/>
        <end position="240"/>
    </location>
</feature>
<dbReference type="Proteomes" id="UP000476055">
    <property type="component" value="Unassembled WGS sequence"/>
</dbReference>
<proteinExistence type="predicted"/>
<evidence type="ECO:0000313" key="3">
    <source>
        <dbReference type="Proteomes" id="UP000476055"/>
    </source>
</evidence>
<dbReference type="InterPro" id="IPR012338">
    <property type="entry name" value="Beta-lactam/transpept-like"/>
</dbReference>
<protein>
    <submittedName>
        <fullName evidence="2">Beta-lactamase family protein</fullName>
    </submittedName>
</protein>
<dbReference type="Pfam" id="PF00144">
    <property type="entry name" value="Beta-lactamase"/>
    <property type="match status" value="1"/>
</dbReference>
<sequence>MPPSSSNNDCTIDNYLSLPEGNTYPTIEELLTHTSGYKGYYLESPMVSNFFNGRNDFYGVTKEMVSDKAGNLNMNKASYDFVYSNYGYAVLGLVLESVYETEYTSLLNDFAQNELCLTSTQISDKSGDLGKYWDWKEGDAYLSAGAVTSNIEDMLLYAQMQLEDNSYFSDCHNSLKSINASTEMYKTMGIHMDEIGMSWILDSKNNIIWHNGGTGNYNSYLGFNPETGTAVVVLSNLAPNYRVPATVLGVKLLLELDNEK</sequence>
<dbReference type="EMBL" id="VUMU01000015">
    <property type="protein sequence ID" value="MST58843.1"/>
    <property type="molecule type" value="Genomic_DNA"/>
</dbReference>
<name>A0A6L5YLJ2_9FIRM</name>
<gene>
    <name evidence="2" type="ORF">FYJ59_11450</name>
</gene>
<dbReference type="InterPro" id="IPR050491">
    <property type="entry name" value="AmpC-like"/>
</dbReference>
<dbReference type="SUPFAM" id="SSF56601">
    <property type="entry name" value="beta-lactamase/transpeptidase-like"/>
    <property type="match status" value="1"/>
</dbReference>
<dbReference type="PANTHER" id="PTHR46825:SF9">
    <property type="entry name" value="BETA-LACTAMASE-RELATED DOMAIN-CONTAINING PROTEIN"/>
    <property type="match status" value="1"/>
</dbReference>
<accession>A0A6L5YLJ2</accession>
<dbReference type="InterPro" id="IPR001466">
    <property type="entry name" value="Beta-lactam-related"/>
</dbReference>
<comment type="caution">
    <text evidence="2">The sequence shown here is derived from an EMBL/GenBank/DDBJ whole genome shotgun (WGS) entry which is preliminary data.</text>
</comment>
<dbReference type="AlphaFoldDB" id="A0A6L5YLJ2"/>
<dbReference type="PANTHER" id="PTHR46825">
    <property type="entry name" value="D-ALANYL-D-ALANINE-CARBOXYPEPTIDASE/ENDOPEPTIDASE AMPH"/>
    <property type="match status" value="1"/>
</dbReference>